<evidence type="ECO:0000256" key="2">
    <source>
        <dbReference type="ARBA" id="ARBA00022527"/>
    </source>
</evidence>
<evidence type="ECO:0000259" key="7">
    <source>
        <dbReference type="PROSITE" id="PS50011"/>
    </source>
</evidence>
<reference evidence="8 9" key="1">
    <citation type="submission" date="2024-05" db="EMBL/GenBank/DDBJ databases">
        <authorList>
            <person name="Zhao H."/>
            <person name="Xu Y."/>
            <person name="Lin S."/>
            <person name="Spain J.C."/>
            <person name="Zhou N.-Y."/>
        </authorList>
    </citation>
    <scope>NUCLEOTIDE SEQUENCE [LARGE SCALE GENOMIC DNA]</scope>
    <source>
        <strain evidence="8 9">NEAU-NG30</strain>
    </source>
</reference>
<name>A0ABV0L716_9PSEU</name>
<sequence length="256" mass="26828">MAAKRYRVLGTVGHGPGGTVWRARDELLGRDVAVRRLPPSCPFDPAHSDRARAKVIRDARGAIRVRHPHALVVHDVFEHDGTPYVVTEFLAARTLADLLGREGTLPAERVAALGAQLASAVAAAHAVGVLHRGIGPERVLVTEAGTAKIDGFGLGSGTASAAADVFSLGETLYRALEGRPPGSAVPPRTSGPVLDVVQALLRPEPAARPTMAEAARLFAATATSGRETRGRTRILAAATVLAVALGTAVTRRRRPR</sequence>
<keyword evidence="5 8" id="KW-0418">Kinase</keyword>
<dbReference type="InterPro" id="IPR011009">
    <property type="entry name" value="Kinase-like_dom_sf"/>
</dbReference>
<evidence type="ECO:0000313" key="9">
    <source>
        <dbReference type="Proteomes" id="UP001440984"/>
    </source>
</evidence>
<keyword evidence="6" id="KW-0067">ATP-binding</keyword>
<keyword evidence="4" id="KW-0547">Nucleotide-binding</keyword>
<dbReference type="Pfam" id="PF00069">
    <property type="entry name" value="Pkinase"/>
    <property type="match status" value="1"/>
</dbReference>
<keyword evidence="3 8" id="KW-0808">Transferase</keyword>
<proteinExistence type="predicted"/>
<evidence type="ECO:0000256" key="5">
    <source>
        <dbReference type="ARBA" id="ARBA00022777"/>
    </source>
</evidence>
<dbReference type="PROSITE" id="PS50011">
    <property type="entry name" value="PROTEIN_KINASE_DOM"/>
    <property type="match status" value="1"/>
</dbReference>
<dbReference type="CDD" id="cd14014">
    <property type="entry name" value="STKc_PknB_like"/>
    <property type="match status" value="1"/>
</dbReference>
<dbReference type="Gene3D" id="1.10.510.10">
    <property type="entry name" value="Transferase(Phosphotransferase) domain 1"/>
    <property type="match status" value="1"/>
</dbReference>
<dbReference type="GO" id="GO:0004674">
    <property type="term" value="F:protein serine/threonine kinase activity"/>
    <property type="evidence" value="ECO:0007669"/>
    <property type="project" value="UniProtKB-EC"/>
</dbReference>
<protein>
    <recommendedName>
        <fullName evidence="1">non-specific serine/threonine protein kinase</fullName>
        <ecNumber evidence="1">2.7.11.1</ecNumber>
    </recommendedName>
</protein>
<evidence type="ECO:0000256" key="3">
    <source>
        <dbReference type="ARBA" id="ARBA00022679"/>
    </source>
</evidence>
<dbReference type="InterPro" id="IPR000719">
    <property type="entry name" value="Prot_kinase_dom"/>
</dbReference>
<dbReference type="PANTHER" id="PTHR43289">
    <property type="entry name" value="MITOGEN-ACTIVATED PROTEIN KINASE KINASE KINASE 20-RELATED"/>
    <property type="match status" value="1"/>
</dbReference>
<keyword evidence="9" id="KW-1185">Reference proteome</keyword>
<dbReference type="Gene3D" id="3.30.200.20">
    <property type="entry name" value="Phosphorylase Kinase, domain 1"/>
    <property type="match status" value="1"/>
</dbReference>
<dbReference type="SUPFAM" id="SSF56112">
    <property type="entry name" value="Protein kinase-like (PK-like)"/>
    <property type="match status" value="1"/>
</dbReference>
<dbReference type="EMBL" id="JBDZYD010000001">
    <property type="protein sequence ID" value="MEQ0558100.1"/>
    <property type="molecule type" value="Genomic_DNA"/>
</dbReference>
<accession>A0ABV0L716</accession>
<dbReference type="RefSeq" id="WP_348947426.1">
    <property type="nucleotide sequence ID" value="NZ_JBDZYD010000001.1"/>
</dbReference>
<evidence type="ECO:0000256" key="1">
    <source>
        <dbReference type="ARBA" id="ARBA00012513"/>
    </source>
</evidence>
<evidence type="ECO:0000256" key="4">
    <source>
        <dbReference type="ARBA" id="ARBA00022741"/>
    </source>
</evidence>
<evidence type="ECO:0000256" key="6">
    <source>
        <dbReference type="ARBA" id="ARBA00022840"/>
    </source>
</evidence>
<feature type="domain" description="Protein kinase" evidence="7">
    <location>
        <begin position="6"/>
        <end position="256"/>
    </location>
</feature>
<gene>
    <name evidence="8" type="ORF">ABJI51_03370</name>
</gene>
<keyword evidence="2" id="KW-0723">Serine/threonine-protein kinase</keyword>
<organism evidence="8 9">
    <name type="scientific">Amycolatopsis melonis</name>
    <dbReference type="NCBI Taxonomy" id="3156488"/>
    <lineage>
        <taxon>Bacteria</taxon>
        <taxon>Bacillati</taxon>
        <taxon>Actinomycetota</taxon>
        <taxon>Actinomycetes</taxon>
        <taxon>Pseudonocardiales</taxon>
        <taxon>Pseudonocardiaceae</taxon>
        <taxon>Amycolatopsis</taxon>
    </lineage>
</organism>
<dbReference type="Proteomes" id="UP001440984">
    <property type="component" value="Unassembled WGS sequence"/>
</dbReference>
<dbReference type="PANTHER" id="PTHR43289:SF6">
    <property type="entry name" value="SERINE_THREONINE-PROTEIN KINASE NEKL-3"/>
    <property type="match status" value="1"/>
</dbReference>
<evidence type="ECO:0000313" key="8">
    <source>
        <dbReference type="EMBL" id="MEQ0558100.1"/>
    </source>
</evidence>
<comment type="caution">
    <text evidence="8">The sequence shown here is derived from an EMBL/GenBank/DDBJ whole genome shotgun (WGS) entry which is preliminary data.</text>
</comment>
<dbReference type="EC" id="2.7.11.1" evidence="1"/>